<evidence type="ECO:0000259" key="2">
    <source>
        <dbReference type="Pfam" id="PF12146"/>
    </source>
</evidence>
<dbReference type="PRINTS" id="PR00793">
    <property type="entry name" value="PROAMNOPTASE"/>
</dbReference>
<dbReference type="GO" id="GO:0016787">
    <property type="term" value="F:hydrolase activity"/>
    <property type="evidence" value="ECO:0007669"/>
    <property type="project" value="UniProtKB-KW"/>
</dbReference>
<dbReference type="Gene3D" id="3.40.50.1820">
    <property type="entry name" value="alpha/beta hydrolase"/>
    <property type="match status" value="1"/>
</dbReference>
<proteinExistence type="predicted"/>
<sequence length="329" mass="37487">MKGLNPVSEKRTTNNSHAATGKFVDVAEYVDINGIKQFLYHTGDFAENQVILHLHGGPGNAFSNKAYLLKSWDSHFTMVYWDQRGAGKTALKNPTSVPTFANLLRDIDEIILYLKKKYNKDKIGIFAHSWGTIIGSIYANQHPEHLAFYIGVGQVVAPIENEVVTYHETIRRLKEIDDQEAINILEKMGAYPGERAEEFLSKMGVVRQLQKKIGMISINPQKNVEAIKQSPLFHPDDLHTKKVCAHLLPSLFEEMFPYSLYHYPLTYQIPVYYILGEDDWQVPSVLGVDYFNKISAPDKELILIKEAKHTPMLEKPHEFLKAMRKVVGC</sequence>
<dbReference type="Pfam" id="PF12146">
    <property type="entry name" value="Hydrolase_4"/>
    <property type="match status" value="1"/>
</dbReference>
<organism evidence="3 4">
    <name type="scientific">Mesobacillus maritimus</name>
    <dbReference type="NCBI Taxonomy" id="1643336"/>
    <lineage>
        <taxon>Bacteria</taxon>
        <taxon>Bacillati</taxon>
        <taxon>Bacillota</taxon>
        <taxon>Bacilli</taxon>
        <taxon>Bacillales</taxon>
        <taxon>Bacillaceae</taxon>
        <taxon>Mesobacillus</taxon>
    </lineage>
</organism>
<keyword evidence="1 3" id="KW-0378">Hydrolase</keyword>
<dbReference type="EMBL" id="JACWFH010000040">
    <property type="protein sequence ID" value="MBY0099633.1"/>
    <property type="molecule type" value="Genomic_DNA"/>
</dbReference>
<keyword evidence="4" id="KW-1185">Reference proteome</keyword>
<dbReference type="Proteomes" id="UP000769780">
    <property type="component" value="Unassembled WGS sequence"/>
</dbReference>
<dbReference type="InterPro" id="IPR002410">
    <property type="entry name" value="Peptidase_S33"/>
</dbReference>
<dbReference type="PANTHER" id="PTHR43798">
    <property type="entry name" value="MONOACYLGLYCEROL LIPASE"/>
    <property type="match status" value="1"/>
</dbReference>
<name>A0ABS7KBI5_9BACI</name>
<evidence type="ECO:0000256" key="1">
    <source>
        <dbReference type="ARBA" id="ARBA00022801"/>
    </source>
</evidence>
<evidence type="ECO:0000313" key="4">
    <source>
        <dbReference type="Proteomes" id="UP000769780"/>
    </source>
</evidence>
<protein>
    <submittedName>
        <fullName evidence="3">Alpha/beta hydrolase</fullName>
    </submittedName>
</protein>
<dbReference type="InterPro" id="IPR050266">
    <property type="entry name" value="AB_hydrolase_sf"/>
</dbReference>
<dbReference type="SUPFAM" id="SSF53474">
    <property type="entry name" value="alpha/beta-Hydrolases"/>
    <property type="match status" value="1"/>
</dbReference>
<accession>A0ABS7KBI5</accession>
<feature type="domain" description="Serine aminopeptidase S33" evidence="2">
    <location>
        <begin position="75"/>
        <end position="315"/>
    </location>
</feature>
<gene>
    <name evidence="3" type="ORF">H0185_23100</name>
</gene>
<dbReference type="RefSeq" id="WP_221875925.1">
    <property type="nucleotide sequence ID" value="NZ_JACWFH010000040.1"/>
</dbReference>
<reference evidence="3 4" key="1">
    <citation type="submission" date="2020-07" db="EMBL/GenBank/DDBJ databases">
        <title>Fungal Genomes of the International Space Station.</title>
        <authorList>
            <person name="Seuylemezian A."/>
            <person name="Singh N.K."/>
            <person name="Wood J."/>
            <person name="Venkateswaran K."/>
        </authorList>
    </citation>
    <scope>NUCLEOTIDE SEQUENCE [LARGE SCALE GENOMIC DNA]</scope>
    <source>
        <strain evidence="3 4">PL-B2</strain>
    </source>
</reference>
<comment type="caution">
    <text evidence="3">The sequence shown here is derived from an EMBL/GenBank/DDBJ whole genome shotgun (WGS) entry which is preliminary data.</text>
</comment>
<dbReference type="InterPro" id="IPR022742">
    <property type="entry name" value="Hydrolase_4"/>
</dbReference>
<dbReference type="InterPro" id="IPR029058">
    <property type="entry name" value="AB_hydrolase_fold"/>
</dbReference>
<evidence type="ECO:0000313" key="3">
    <source>
        <dbReference type="EMBL" id="MBY0099633.1"/>
    </source>
</evidence>
<dbReference type="PANTHER" id="PTHR43798:SF33">
    <property type="entry name" value="HYDROLASE, PUTATIVE (AFU_ORTHOLOGUE AFUA_2G14860)-RELATED"/>
    <property type="match status" value="1"/>
</dbReference>